<evidence type="ECO:0000313" key="2">
    <source>
        <dbReference type="EMBL" id="RRD48268.1"/>
    </source>
</evidence>
<dbReference type="PANTHER" id="PTHR12110">
    <property type="entry name" value="HYDROXYPYRUVATE ISOMERASE"/>
    <property type="match status" value="1"/>
</dbReference>
<feature type="domain" description="Xylose isomerase-like TIM barrel" evidence="1">
    <location>
        <begin position="22"/>
        <end position="319"/>
    </location>
</feature>
<dbReference type="OrthoDB" id="9779184at2"/>
<dbReference type="SUPFAM" id="SSF51658">
    <property type="entry name" value="Xylose isomerase-like"/>
    <property type="match status" value="1"/>
</dbReference>
<reference evidence="2 3" key="1">
    <citation type="submission" date="2018-11" db="EMBL/GenBank/DDBJ databases">
        <title>Genomes From Bacteria Associated with the Canine Oral Cavity: a Test Case for Automated Genome-Based Taxonomic Assignment.</title>
        <authorList>
            <person name="Coil D.A."/>
            <person name="Jospin G."/>
            <person name="Darling A.E."/>
            <person name="Wallis C."/>
            <person name="Davis I.J."/>
            <person name="Harris S."/>
            <person name="Eisen J.A."/>
            <person name="Holcombe L.J."/>
            <person name="O'Flynn C."/>
        </authorList>
    </citation>
    <scope>NUCLEOTIDE SEQUENCE [LARGE SCALE GENOMIC DNA]</scope>
    <source>
        <strain evidence="2 3">OH2822_COT-296</strain>
    </source>
</reference>
<name>A0A3P1WR02_9ACTN</name>
<dbReference type="PANTHER" id="PTHR12110:SF21">
    <property type="entry name" value="XYLOSE ISOMERASE-LIKE TIM BARREL DOMAIN-CONTAINING PROTEIN"/>
    <property type="match status" value="1"/>
</dbReference>
<dbReference type="InterPro" id="IPR036237">
    <property type="entry name" value="Xyl_isomerase-like_sf"/>
</dbReference>
<dbReference type="EMBL" id="RQYT01000046">
    <property type="protein sequence ID" value="RRD48268.1"/>
    <property type="molecule type" value="Genomic_DNA"/>
</dbReference>
<dbReference type="Gene3D" id="3.20.20.150">
    <property type="entry name" value="Divalent-metal-dependent TIM barrel enzymes"/>
    <property type="match status" value="1"/>
</dbReference>
<organism evidence="2 3">
    <name type="scientific">Arachnia propionica</name>
    <dbReference type="NCBI Taxonomy" id="1750"/>
    <lineage>
        <taxon>Bacteria</taxon>
        <taxon>Bacillati</taxon>
        <taxon>Actinomycetota</taxon>
        <taxon>Actinomycetes</taxon>
        <taxon>Propionibacteriales</taxon>
        <taxon>Propionibacteriaceae</taxon>
        <taxon>Arachnia</taxon>
    </lineage>
</organism>
<dbReference type="RefSeq" id="WP_125229000.1">
    <property type="nucleotide sequence ID" value="NZ_RQYT01000046.1"/>
</dbReference>
<proteinExistence type="predicted"/>
<dbReference type="AlphaFoldDB" id="A0A3P1WR02"/>
<accession>A0A3P1WR02</accession>
<gene>
    <name evidence="2" type="ORF">EII35_13555</name>
</gene>
<comment type="caution">
    <text evidence="2">The sequence shown here is derived from an EMBL/GenBank/DDBJ whole genome shotgun (WGS) entry which is preliminary data.</text>
</comment>
<dbReference type="InterPro" id="IPR050312">
    <property type="entry name" value="IolE/XylAMocC-like"/>
</dbReference>
<dbReference type="InterPro" id="IPR013022">
    <property type="entry name" value="Xyl_isomerase-like_TIM-brl"/>
</dbReference>
<dbReference type="Pfam" id="PF01261">
    <property type="entry name" value="AP_endonuc_2"/>
    <property type="match status" value="1"/>
</dbReference>
<keyword evidence="2" id="KW-0413">Isomerase</keyword>
<dbReference type="GO" id="GO:0016853">
    <property type="term" value="F:isomerase activity"/>
    <property type="evidence" value="ECO:0007669"/>
    <property type="project" value="UniProtKB-KW"/>
</dbReference>
<evidence type="ECO:0000259" key="1">
    <source>
        <dbReference type="Pfam" id="PF01261"/>
    </source>
</evidence>
<protein>
    <submittedName>
        <fullName evidence="2">Sugar phosphate isomerase/epimerase</fullName>
    </submittedName>
</protein>
<dbReference type="Proteomes" id="UP000280935">
    <property type="component" value="Unassembled WGS sequence"/>
</dbReference>
<sequence length="339" mass="37030">MAFTYGAYTACLQDRDLDEVLDILAANGLTGAEVNVGGFIPSPHAHVDLLLTNEKARVAYLEKFSSRGMTLAGLNASGNPLSPLPGVGPKHAEDVHKAIDLAAKLGVAEIVTMSGCPGSDPDAKYPSWVVNPWNGVDMDILDYQWSVLVPFWQEVDRFAADRGVKVCWELHPHNVVFNTPTFERFIAEAGTTNIHVNLDPSHLFWQQMEPIDVIARLGRHIGHVHAKDTKIFPGASYRGVLDTSFTRVPAEDPGKVPTGIGFWCNAWPEDPAWRFVAVGNGHDVEYWTRFLKALQAVNPDLNITIEHEDASLGQEEGLAVSARTLLAAAANLQGQHPTD</sequence>
<evidence type="ECO:0000313" key="3">
    <source>
        <dbReference type="Proteomes" id="UP000280935"/>
    </source>
</evidence>